<dbReference type="RefSeq" id="WP_070787989.1">
    <property type="nucleotide sequence ID" value="NZ_MKIQ01000027.1"/>
</dbReference>
<dbReference type="AlphaFoldDB" id="A0A9Q5JGF0"/>
<dbReference type="GO" id="GO:0055085">
    <property type="term" value="P:transmembrane transport"/>
    <property type="evidence" value="ECO:0007669"/>
    <property type="project" value="TreeGrafter"/>
</dbReference>
<evidence type="ECO:0000256" key="1">
    <source>
        <dbReference type="ARBA" id="ARBA00004651"/>
    </source>
</evidence>
<evidence type="ECO:0000313" key="10">
    <source>
        <dbReference type="Proteomes" id="UP000177273"/>
    </source>
</evidence>
<gene>
    <name evidence="9" type="ORF">BG262_03430</name>
</gene>
<keyword evidence="3" id="KW-0813">Transport</keyword>
<evidence type="ECO:0000256" key="7">
    <source>
        <dbReference type="ARBA" id="ARBA00023136"/>
    </source>
</evidence>
<feature type="transmembrane region" description="Helical" evidence="8">
    <location>
        <begin position="21"/>
        <end position="39"/>
    </location>
</feature>
<evidence type="ECO:0000256" key="8">
    <source>
        <dbReference type="SAM" id="Phobius"/>
    </source>
</evidence>
<evidence type="ECO:0000256" key="3">
    <source>
        <dbReference type="ARBA" id="ARBA00022448"/>
    </source>
</evidence>
<comment type="subcellular location">
    <subcellularLocation>
        <location evidence="1">Cell membrane</location>
        <topology evidence="1">Multi-pass membrane protein</topology>
    </subcellularLocation>
</comment>
<dbReference type="InterPro" id="IPR002549">
    <property type="entry name" value="AI-2E-like"/>
</dbReference>
<keyword evidence="10" id="KW-1185">Reference proteome</keyword>
<reference evidence="10" key="1">
    <citation type="submission" date="2016-09" db="EMBL/GenBank/DDBJ databases">
        <title>Draft genome sequence of a novel species of the family Streptococcaceae isolated from flowers.</title>
        <authorList>
            <person name="Chuah L.-O."/>
            <person name="Yap K.-P."/>
            <person name="Thong K.L."/>
            <person name="Liong M.T."/>
            <person name="Ahmad R."/>
            <person name="Rusul G."/>
        </authorList>
    </citation>
    <scope>NUCLEOTIDE SEQUENCE [LARGE SCALE GENOMIC DNA]</scope>
    <source>
        <strain evidence="10">HibF3</strain>
    </source>
</reference>
<feature type="transmembrane region" description="Helical" evidence="8">
    <location>
        <begin position="89"/>
        <end position="110"/>
    </location>
</feature>
<evidence type="ECO:0000313" key="9">
    <source>
        <dbReference type="EMBL" id="OFI46856.1"/>
    </source>
</evidence>
<dbReference type="OrthoDB" id="9793390at2"/>
<comment type="similarity">
    <text evidence="2">Belongs to the autoinducer-2 exporter (AI-2E) (TC 2.A.86) family.</text>
</comment>
<feature type="transmembrane region" description="Helical" evidence="8">
    <location>
        <begin position="280"/>
        <end position="303"/>
    </location>
</feature>
<dbReference type="EMBL" id="MKIQ01000027">
    <property type="protein sequence ID" value="OFI46856.1"/>
    <property type="molecule type" value="Genomic_DNA"/>
</dbReference>
<evidence type="ECO:0000256" key="5">
    <source>
        <dbReference type="ARBA" id="ARBA00022692"/>
    </source>
</evidence>
<comment type="caution">
    <text evidence="9">The sequence shown here is derived from an EMBL/GenBank/DDBJ whole genome shotgun (WGS) entry which is preliminary data.</text>
</comment>
<dbReference type="GO" id="GO:0005886">
    <property type="term" value="C:plasma membrane"/>
    <property type="evidence" value="ECO:0007669"/>
    <property type="project" value="UniProtKB-SubCell"/>
</dbReference>
<keyword evidence="7 8" id="KW-0472">Membrane</keyword>
<protein>
    <submittedName>
        <fullName evidence="9">AI-2E family transporter</fullName>
    </submittedName>
</protein>
<dbReference type="Pfam" id="PF01594">
    <property type="entry name" value="AI-2E_transport"/>
    <property type="match status" value="1"/>
</dbReference>
<dbReference type="Proteomes" id="UP000177273">
    <property type="component" value="Unassembled WGS sequence"/>
</dbReference>
<feature type="transmembrane region" description="Helical" evidence="8">
    <location>
        <begin position="343"/>
        <end position="366"/>
    </location>
</feature>
<evidence type="ECO:0000256" key="2">
    <source>
        <dbReference type="ARBA" id="ARBA00009773"/>
    </source>
</evidence>
<sequence>MNQSRPYKTSWFYKLFINNRIATTLVVSLLLFLNLYIISKLGFLFRPIIDFLGIIMLPVVLAAIFYYMLNPIVDWCEKKGVKRTISIGVLFIILAGIIIFSLAVVIPSILDHVESFMTNIPSYISESQKRVNEIIQQPFFEQFRPQIEEFINNVSGKLIEASRDISKTAVSGVTGFLSTATSVLISIAILPFILFYLLKDGRRLNPYITQFLPDKARPQTSKILSEVDNTLSNYVRGQVTVSLAVAIMLSTLFTIIGLKYSVTIGIIAGILNLIPYLGSFVALVTALLVALATGPVMIVKVLICFALEQFIEAHLISPLVLGSKLKIHPVTVLIVLLTSGKLFGLWGVLLGIPVYASLKVIISYFYKWYREVSGLYSEPLMTEGQLDQVEDELDKEAEEKE</sequence>
<name>A0A9Q5JGF0_9LACT</name>
<dbReference type="PANTHER" id="PTHR21716">
    <property type="entry name" value="TRANSMEMBRANE PROTEIN"/>
    <property type="match status" value="1"/>
</dbReference>
<dbReference type="PANTHER" id="PTHR21716:SF53">
    <property type="entry name" value="PERMEASE PERM-RELATED"/>
    <property type="match status" value="1"/>
</dbReference>
<accession>A0A9Q5JGF0</accession>
<keyword evidence="6 8" id="KW-1133">Transmembrane helix</keyword>
<feature type="transmembrane region" description="Helical" evidence="8">
    <location>
        <begin position="51"/>
        <end position="69"/>
    </location>
</feature>
<proteinExistence type="inferred from homology"/>
<organism evidence="9 10">
    <name type="scientific">Floricoccus penangensis</name>
    <dbReference type="NCBI Taxonomy" id="1859475"/>
    <lineage>
        <taxon>Bacteria</taxon>
        <taxon>Bacillati</taxon>
        <taxon>Bacillota</taxon>
        <taxon>Bacilli</taxon>
        <taxon>Lactobacillales</taxon>
        <taxon>Streptococcaceae</taxon>
        <taxon>Floricoccus</taxon>
    </lineage>
</organism>
<evidence type="ECO:0000256" key="6">
    <source>
        <dbReference type="ARBA" id="ARBA00022989"/>
    </source>
</evidence>
<feature type="transmembrane region" description="Helical" evidence="8">
    <location>
        <begin position="241"/>
        <end position="274"/>
    </location>
</feature>
<feature type="transmembrane region" description="Helical" evidence="8">
    <location>
        <begin position="176"/>
        <end position="198"/>
    </location>
</feature>
<keyword evidence="5 8" id="KW-0812">Transmembrane</keyword>
<evidence type="ECO:0000256" key="4">
    <source>
        <dbReference type="ARBA" id="ARBA00022475"/>
    </source>
</evidence>
<keyword evidence="4" id="KW-1003">Cell membrane</keyword>